<evidence type="ECO:0000256" key="2">
    <source>
        <dbReference type="SAM" id="Phobius"/>
    </source>
</evidence>
<dbReference type="Proteomes" id="UP000544110">
    <property type="component" value="Unassembled WGS sequence"/>
</dbReference>
<gene>
    <name evidence="4" type="ORF">BJ989_000093</name>
</gene>
<keyword evidence="2" id="KW-0812">Transmembrane</keyword>
<keyword evidence="5" id="KW-1185">Reference proteome</keyword>
<keyword evidence="2" id="KW-1133">Transmembrane helix</keyword>
<feature type="region of interest" description="Disordered" evidence="1">
    <location>
        <begin position="282"/>
        <end position="380"/>
    </location>
</feature>
<dbReference type="EMBL" id="JACCAC010000001">
    <property type="protein sequence ID" value="NYG53789.1"/>
    <property type="molecule type" value="Genomic_DNA"/>
</dbReference>
<dbReference type="RefSeq" id="WP_179516554.1">
    <property type="nucleotide sequence ID" value="NZ_JACCAC010000001.1"/>
</dbReference>
<sequence>MSSAFARRRADRFDALVGDPTATADDARTAELLELVGALRSVPAPAPRADFSAALREQLMAEADTVLLPRDRSVDARLTLPAARPQRTRRDRRLAVAAGTLAVVGATTSMAMAAQTALPGDALYPVKRALEDARTGVSVGEGAKGSTLLASASGRLDELAELARRDTAESSAAVPVTLEAFTAQAAEAAALLVESYEESGEAEAIATLRDFTAQSMAELAALEQVLPASARDALREAAQLLAEIDATAAALCPTCGGSGVTEVPLSLLGAVDGQFRDLMAPVRATDATRGRTAPQAPGRGRGRGGSGPAAAQPTPEVPEREVSGPGSVFAPPSSGGSTGGTSGGGDPTLGGLLPGGSTGVSGGGAGPLLEPLDPVLEPLAPITDPVTGLVEDTLGGLGDATSGGSGR</sequence>
<feature type="domain" description="DUF5667" evidence="3">
    <location>
        <begin position="117"/>
        <end position="227"/>
    </location>
</feature>
<feature type="transmembrane region" description="Helical" evidence="2">
    <location>
        <begin position="94"/>
        <end position="114"/>
    </location>
</feature>
<feature type="compositionally biased region" description="Gly residues" evidence="1">
    <location>
        <begin position="336"/>
        <end position="366"/>
    </location>
</feature>
<protein>
    <recommendedName>
        <fullName evidence="3">DUF5667 domain-containing protein</fullName>
    </recommendedName>
</protein>
<proteinExistence type="predicted"/>
<reference evidence="4 5" key="1">
    <citation type="submission" date="2020-07" db="EMBL/GenBank/DDBJ databases">
        <title>Sequencing the genomes of 1000 actinobacteria strains.</title>
        <authorList>
            <person name="Klenk H.-P."/>
        </authorList>
    </citation>
    <scope>NUCLEOTIDE SEQUENCE [LARGE SCALE GENOMIC DNA]</scope>
    <source>
        <strain evidence="4 5">DSM 24552</strain>
    </source>
</reference>
<evidence type="ECO:0000256" key="1">
    <source>
        <dbReference type="SAM" id="MobiDB-lite"/>
    </source>
</evidence>
<dbReference type="Pfam" id="PF18915">
    <property type="entry name" value="DUF5667"/>
    <property type="match status" value="1"/>
</dbReference>
<feature type="compositionally biased region" description="Low complexity" evidence="1">
    <location>
        <begin position="367"/>
        <end position="380"/>
    </location>
</feature>
<evidence type="ECO:0000313" key="5">
    <source>
        <dbReference type="Proteomes" id="UP000544110"/>
    </source>
</evidence>
<organism evidence="4 5">
    <name type="scientific">Nocardioides perillae</name>
    <dbReference type="NCBI Taxonomy" id="1119534"/>
    <lineage>
        <taxon>Bacteria</taxon>
        <taxon>Bacillati</taxon>
        <taxon>Actinomycetota</taxon>
        <taxon>Actinomycetes</taxon>
        <taxon>Propionibacteriales</taxon>
        <taxon>Nocardioidaceae</taxon>
        <taxon>Nocardioides</taxon>
    </lineage>
</organism>
<accession>A0A7Y9UQY5</accession>
<dbReference type="InterPro" id="IPR043725">
    <property type="entry name" value="DUF5667"/>
</dbReference>
<keyword evidence="2" id="KW-0472">Membrane</keyword>
<evidence type="ECO:0000313" key="4">
    <source>
        <dbReference type="EMBL" id="NYG53789.1"/>
    </source>
</evidence>
<evidence type="ECO:0000259" key="3">
    <source>
        <dbReference type="Pfam" id="PF18915"/>
    </source>
</evidence>
<dbReference type="AlphaFoldDB" id="A0A7Y9UQY5"/>
<name>A0A7Y9UQY5_9ACTN</name>
<comment type="caution">
    <text evidence="4">The sequence shown here is derived from an EMBL/GenBank/DDBJ whole genome shotgun (WGS) entry which is preliminary data.</text>
</comment>